<evidence type="ECO:0000256" key="12">
    <source>
        <dbReference type="ARBA" id="ARBA00029523"/>
    </source>
</evidence>
<dbReference type="Pfam" id="PF03838">
    <property type="entry name" value="RecU"/>
    <property type="match status" value="1"/>
</dbReference>
<keyword evidence="8 13" id="KW-0460">Magnesium</keyword>
<keyword evidence="10 13" id="KW-0234">DNA repair</keyword>
<evidence type="ECO:0000256" key="8">
    <source>
        <dbReference type="ARBA" id="ARBA00022842"/>
    </source>
</evidence>
<gene>
    <name evidence="13" type="primary">recU</name>
    <name evidence="15" type="ORF">C426_1337</name>
</gene>
<evidence type="ECO:0000256" key="9">
    <source>
        <dbReference type="ARBA" id="ARBA00023172"/>
    </source>
</evidence>
<dbReference type="GO" id="GO:0003676">
    <property type="term" value="F:nucleic acid binding"/>
    <property type="evidence" value="ECO:0007669"/>
    <property type="project" value="InterPro"/>
</dbReference>
<evidence type="ECO:0000313" key="16">
    <source>
        <dbReference type="Proteomes" id="UP000006787"/>
    </source>
</evidence>
<dbReference type="InterPro" id="IPR011335">
    <property type="entry name" value="Restrct_endonuc-II-like"/>
</dbReference>
<feature type="binding site" evidence="13">
    <location>
        <position position="136"/>
    </location>
    <ligand>
        <name>Mg(2+)</name>
        <dbReference type="ChEBI" id="CHEBI:18420"/>
    </ligand>
</feature>
<dbReference type="PATRIC" id="fig|1231377.3.peg.1333"/>
<keyword evidence="9 13" id="KW-0233">DNA recombination</keyword>
<feature type="site" description="Transition state stabilizer" evidence="13">
    <location>
        <position position="119"/>
    </location>
</feature>
<keyword evidence="2 13" id="KW-0963">Cytoplasm</keyword>
<dbReference type="Proteomes" id="UP000006787">
    <property type="component" value="Unassembled WGS sequence"/>
</dbReference>
<evidence type="ECO:0000256" key="11">
    <source>
        <dbReference type="ARBA" id="ARBA00023447"/>
    </source>
</evidence>
<dbReference type="EMBL" id="AMQS01000016">
    <property type="protein sequence ID" value="EKF51313.1"/>
    <property type="molecule type" value="Genomic_DNA"/>
</dbReference>
<dbReference type="NCBIfam" id="NF002584">
    <property type="entry name" value="PRK02234.1-5"/>
    <property type="match status" value="1"/>
</dbReference>
<dbReference type="NCBIfam" id="NF002580">
    <property type="entry name" value="PRK02234.1-1"/>
    <property type="match status" value="1"/>
</dbReference>
<protein>
    <recommendedName>
        <fullName evidence="12 13">Holliday junction resolvase RecU</fullName>
        <ecNumber evidence="13 14">3.1.21.10</ecNumber>
    </recommendedName>
    <alternativeName>
        <fullName evidence="13">Recombination protein U homolog</fullName>
    </alternativeName>
</protein>
<evidence type="ECO:0000256" key="4">
    <source>
        <dbReference type="ARBA" id="ARBA00022723"/>
    </source>
</evidence>
<evidence type="ECO:0000256" key="10">
    <source>
        <dbReference type="ARBA" id="ARBA00023204"/>
    </source>
</evidence>
<keyword evidence="5 13" id="KW-0255">Endonuclease</keyword>
<dbReference type="PIRSF" id="PIRSF037785">
    <property type="entry name" value="RecU"/>
    <property type="match status" value="1"/>
</dbReference>
<keyword evidence="3 13" id="KW-0540">Nuclease</keyword>
<dbReference type="GO" id="GO:0008821">
    <property type="term" value="F:crossover junction DNA endonuclease activity"/>
    <property type="evidence" value="ECO:0007669"/>
    <property type="project" value="UniProtKB-EC"/>
</dbReference>
<evidence type="ECO:0000256" key="6">
    <source>
        <dbReference type="ARBA" id="ARBA00022763"/>
    </source>
</evidence>
<name>K2NUV2_9LACT</name>
<keyword evidence="4 13" id="KW-0479">Metal-binding</keyword>
<comment type="similarity">
    <text evidence="11 13">Belongs to the RecU family.</text>
</comment>
<dbReference type="GO" id="GO:0006281">
    <property type="term" value="P:DNA repair"/>
    <property type="evidence" value="ECO:0007669"/>
    <property type="project" value="UniProtKB-UniRule"/>
</dbReference>
<feature type="binding site" evidence="13">
    <location>
        <position position="102"/>
    </location>
    <ligand>
        <name>Mg(2+)</name>
        <dbReference type="ChEBI" id="CHEBI:18420"/>
    </ligand>
</feature>
<evidence type="ECO:0000256" key="5">
    <source>
        <dbReference type="ARBA" id="ARBA00022759"/>
    </source>
</evidence>
<feature type="binding site" evidence="13">
    <location>
        <position position="104"/>
    </location>
    <ligand>
        <name>Mg(2+)</name>
        <dbReference type="ChEBI" id="CHEBI:18420"/>
    </ligand>
</feature>
<dbReference type="EC" id="3.1.21.10" evidence="13 14"/>
<comment type="caution">
    <text evidence="15">The sequence shown here is derived from an EMBL/GenBank/DDBJ whole genome shotgun (WGS) entry which is preliminary data.</text>
</comment>
<proteinExistence type="inferred from homology"/>
<evidence type="ECO:0000256" key="3">
    <source>
        <dbReference type="ARBA" id="ARBA00022722"/>
    </source>
</evidence>
<accession>K2NUV2</accession>
<dbReference type="CDD" id="cd22354">
    <property type="entry name" value="RecU-like"/>
    <property type="match status" value="1"/>
</dbReference>
<reference evidence="15 16" key="1">
    <citation type="journal article" date="2012" name="J. Bacteriol.">
        <title>Genome Sequence of the Bacteriocin-Producing Strain Lactococcus garvieae DCC43.</title>
        <authorList>
            <person name="Gabrielsen C."/>
            <person name="Brede D.A."/>
            <person name="Hernandez P.E."/>
            <person name="Nes I.F."/>
            <person name="Diep D.B."/>
        </authorList>
    </citation>
    <scope>NUCLEOTIDE SEQUENCE [LARGE SCALE GENOMIC DNA]</scope>
    <source>
        <strain evidence="15 16">DCC43</strain>
    </source>
</reference>
<dbReference type="GO" id="GO:0005737">
    <property type="term" value="C:cytoplasm"/>
    <property type="evidence" value="ECO:0007669"/>
    <property type="project" value="UniProtKB-SubCell"/>
</dbReference>
<dbReference type="AlphaFoldDB" id="K2NUV2"/>
<dbReference type="GO" id="GO:0000287">
    <property type="term" value="F:magnesium ion binding"/>
    <property type="evidence" value="ECO:0007669"/>
    <property type="project" value="UniProtKB-UniRule"/>
</dbReference>
<comment type="catalytic activity">
    <reaction evidence="13">
        <text>Endonucleolytic cleavage at a junction such as a reciprocal single-stranded crossover between two homologous DNA duplexes (Holliday junction).</text>
        <dbReference type="EC" id="3.1.21.10"/>
    </reaction>
</comment>
<dbReference type="HAMAP" id="MF_00130">
    <property type="entry name" value="RecU"/>
    <property type="match status" value="1"/>
</dbReference>
<keyword evidence="6 13" id="KW-0227">DNA damage</keyword>
<dbReference type="NCBIfam" id="TIGR00648">
    <property type="entry name" value="recU"/>
    <property type="match status" value="1"/>
</dbReference>
<evidence type="ECO:0000256" key="2">
    <source>
        <dbReference type="ARBA" id="ARBA00022490"/>
    </source>
</evidence>
<organism evidence="15 16">
    <name type="scientific">Lactococcus garvieae DCC43</name>
    <dbReference type="NCBI Taxonomy" id="1231377"/>
    <lineage>
        <taxon>Bacteria</taxon>
        <taxon>Bacillati</taxon>
        <taxon>Bacillota</taxon>
        <taxon>Bacilli</taxon>
        <taxon>Lactobacillales</taxon>
        <taxon>Streptococcaceae</taxon>
        <taxon>Lactococcus</taxon>
    </lineage>
</organism>
<dbReference type="GO" id="GO:0006310">
    <property type="term" value="P:DNA recombination"/>
    <property type="evidence" value="ECO:0007669"/>
    <property type="project" value="UniProtKB-UniRule"/>
</dbReference>
<dbReference type="SUPFAM" id="SSF52980">
    <property type="entry name" value="Restriction endonuclease-like"/>
    <property type="match status" value="1"/>
</dbReference>
<dbReference type="eggNOG" id="COG3331">
    <property type="taxonomic scope" value="Bacteria"/>
</dbReference>
<dbReference type="RefSeq" id="WP_003135832.1">
    <property type="nucleotide sequence ID" value="NZ_AMQS01000016.1"/>
</dbReference>
<evidence type="ECO:0000256" key="1">
    <source>
        <dbReference type="ARBA" id="ARBA00004496"/>
    </source>
</evidence>
<evidence type="ECO:0000313" key="15">
    <source>
        <dbReference type="EMBL" id="EKF51313.1"/>
    </source>
</evidence>
<dbReference type="GO" id="GO:0007059">
    <property type="term" value="P:chromosome segregation"/>
    <property type="evidence" value="ECO:0007669"/>
    <property type="project" value="UniProtKB-UniRule"/>
</dbReference>
<evidence type="ECO:0000256" key="13">
    <source>
        <dbReference type="HAMAP-Rule" id="MF_00130"/>
    </source>
</evidence>
<dbReference type="Gene3D" id="3.40.1350.10">
    <property type="match status" value="1"/>
</dbReference>
<comment type="function">
    <text evidence="13">Endonuclease that resolves Holliday junction intermediates in genetic recombination. Cleaves mobile four-strand junctions by introducing symmetrical nicks in paired strands. Promotes annealing of linear ssDNA with homologous dsDNA. Required for DNA repair, homologous recombination and chromosome segregation.</text>
</comment>
<evidence type="ECO:0000256" key="7">
    <source>
        <dbReference type="ARBA" id="ARBA00022801"/>
    </source>
</evidence>
<comment type="cofactor">
    <cofactor evidence="13">
        <name>Mg(2+)</name>
        <dbReference type="ChEBI" id="CHEBI:18420"/>
    </cofactor>
    <text evidence="13">Binds 1 Mg(2+) ion per subunit.</text>
</comment>
<evidence type="ECO:0000256" key="14">
    <source>
        <dbReference type="NCBIfam" id="TIGR00648"/>
    </source>
</evidence>
<feature type="binding site" evidence="13">
    <location>
        <position position="117"/>
    </location>
    <ligand>
        <name>Mg(2+)</name>
        <dbReference type="ChEBI" id="CHEBI:18420"/>
    </ligand>
</feature>
<dbReference type="InterPro" id="IPR004612">
    <property type="entry name" value="Resolv_RecU"/>
</dbReference>
<comment type="subcellular location">
    <subcellularLocation>
        <location evidence="1 13">Cytoplasm</location>
    </subcellularLocation>
</comment>
<sequence>MLKYPQGLNKQGKHFSNEKVVKKTEHNTAKNVSNMVKSKTAVKFGKRGMNFEAEINATNDYYLSRNIAVIHKKPTPIQIVKVDYPQRSRAKITEAYFRQASTTDYSGVYRGRYIDFEAKETQQKTSFPLKNFHEHQIVHMTKVLEQKGIAFVLLHFASLGETYYLPSENLISFYHEKKGLKSIPLDYIKKHAYPLSSNQIPRIPYLEIVNQLCEVN</sequence>
<dbReference type="InterPro" id="IPR011856">
    <property type="entry name" value="tRNA_endonuc-like_dom_sf"/>
</dbReference>
<keyword evidence="7 13" id="KW-0378">Hydrolase</keyword>